<feature type="binding site" description="axial binding residue" evidence="12">
    <location>
        <position position="338"/>
    </location>
    <ligand>
        <name>heme</name>
        <dbReference type="ChEBI" id="CHEBI:30413"/>
    </ligand>
    <ligandPart>
        <name>Fe</name>
        <dbReference type="ChEBI" id="CHEBI:18248"/>
    </ligandPart>
</feature>
<keyword evidence="4 13" id="KW-0575">Peroxidase</keyword>
<evidence type="ECO:0000256" key="13">
    <source>
        <dbReference type="RuleBase" id="RU000498"/>
    </source>
</evidence>
<dbReference type="GO" id="GO:0042542">
    <property type="term" value="P:response to hydrogen peroxide"/>
    <property type="evidence" value="ECO:0007669"/>
    <property type="project" value="TreeGrafter"/>
</dbReference>
<dbReference type="Pfam" id="PF06628">
    <property type="entry name" value="Catalase-rel"/>
    <property type="match status" value="1"/>
</dbReference>
<dbReference type="InterPro" id="IPR018028">
    <property type="entry name" value="Catalase"/>
</dbReference>
<dbReference type="PROSITE" id="PS51402">
    <property type="entry name" value="CATALASE_3"/>
    <property type="match status" value="1"/>
</dbReference>
<feature type="region of interest" description="Disordered" evidence="14">
    <location>
        <begin position="1"/>
        <end position="22"/>
    </location>
</feature>
<dbReference type="AlphaFoldDB" id="A0A3D8IT51"/>
<evidence type="ECO:0000256" key="7">
    <source>
        <dbReference type="ARBA" id="ARBA00023002"/>
    </source>
</evidence>
<comment type="caution">
    <text evidence="16">The sequence shown here is derived from an EMBL/GenBank/DDBJ whole genome shotgun (WGS) entry which is preliminary data.</text>
</comment>
<proteinExistence type="inferred from homology"/>
<dbReference type="FunFam" id="2.40.180.10:FF:000001">
    <property type="entry name" value="Catalase"/>
    <property type="match status" value="1"/>
</dbReference>
<dbReference type="OrthoDB" id="3169619at2"/>
<dbReference type="GO" id="GO:0004096">
    <property type="term" value="F:catalase activity"/>
    <property type="evidence" value="ECO:0007669"/>
    <property type="project" value="UniProtKB-EC"/>
</dbReference>
<evidence type="ECO:0000256" key="14">
    <source>
        <dbReference type="SAM" id="MobiDB-lite"/>
    </source>
</evidence>
<comment type="cofactor">
    <cofactor evidence="1 12">
        <name>heme</name>
        <dbReference type="ChEBI" id="CHEBI:30413"/>
    </cofactor>
</comment>
<reference evidence="16 17" key="1">
    <citation type="submission" date="2018-04" db="EMBL/GenBank/DDBJ databases">
        <title>Novel Campyloabacter and Helicobacter Species and Strains.</title>
        <authorList>
            <person name="Mannion A.J."/>
            <person name="Shen Z."/>
            <person name="Fox J.G."/>
        </authorList>
    </citation>
    <scope>NUCLEOTIDE SEQUENCE [LARGE SCALE GENOMIC DNA]</scope>
    <source>
        <strain evidence="16 17">MIT 12-6600</strain>
    </source>
</reference>
<dbReference type="InterPro" id="IPR011614">
    <property type="entry name" value="Catalase_core"/>
</dbReference>
<evidence type="ECO:0000256" key="3">
    <source>
        <dbReference type="ARBA" id="ARBA00012314"/>
    </source>
</evidence>
<evidence type="ECO:0000256" key="10">
    <source>
        <dbReference type="ARBA" id="ARBA00049254"/>
    </source>
</evidence>
<dbReference type="InterPro" id="IPR020835">
    <property type="entry name" value="Catalase_sf"/>
</dbReference>
<evidence type="ECO:0000256" key="9">
    <source>
        <dbReference type="ARBA" id="ARBA00023324"/>
    </source>
</evidence>
<keyword evidence="6 12" id="KW-0479">Metal-binding</keyword>
<feature type="domain" description="Catalase core" evidence="15">
    <location>
        <begin position="9"/>
        <end position="391"/>
    </location>
</feature>
<organism evidence="16 17">
    <name type="scientific">Helicobacter equorum</name>
    <dbReference type="NCBI Taxonomy" id="361872"/>
    <lineage>
        <taxon>Bacteria</taxon>
        <taxon>Pseudomonadati</taxon>
        <taxon>Campylobacterota</taxon>
        <taxon>Epsilonproteobacteria</taxon>
        <taxon>Campylobacterales</taxon>
        <taxon>Helicobacteraceae</taxon>
        <taxon>Helicobacter</taxon>
    </lineage>
</organism>
<feature type="active site" evidence="11">
    <location>
        <position position="56"/>
    </location>
</feature>
<feature type="active site" evidence="11">
    <location>
        <position position="128"/>
    </location>
</feature>
<dbReference type="EC" id="1.11.1.6" evidence="3 13"/>
<dbReference type="RefSeq" id="WP_115570338.1">
    <property type="nucleotide sequence ID" value="NZ_NXLT01000001.1"/>
</dbReference>
<evidence type="ECO:0000313" key="17">
    <source>
        <dbReference type="Proteomes" id="UP000256514"/>
    </source>
</evidence>
<dbReference type="Gene3D" id="2.40.180.10">
    <property type="entry name" value="Catalase core domain"/>
    <property type="match status" value="1"/>
</dbReference>
<name>A0A3D8IT51_9HELI</name>
<dbReference type="Pfam" id="PF00199">
    <property type="entry name" value="Catalase"/>
    <property type="match status" value="1"/>
</dbReference>
<evidence type="ECO:0000256" key="5">
    <source>
        <dbReference type="ARBA" id="ARBA00022617"/>
    </source>
</evidence>
<evidence type="ECO:0000313" key="16">
    <source>
        <dbReference type="EMBL" id="RDU68382.1"/>
    </source>
</evidence>
<dbReference type="InterPro" id="IPR040333">
    <property type="entry name" value="Catalase_3"/>
</dbReference>
<feature type="compositionally biased region" description="Polar residues" evidence="14">
    <location>
        <begin position="7"/>
        <end position="22"/>
    </location>
</feature>
<evidence type="ECO:0000256" key="12">
    <source>
        <dbReference type="PIRSR" id="PIRSR038928-2"/>
    </source>
</evidence>
<dbReference type="PRINTS" id="PR00067">
    <property type="entry name" value="CATALASE"/>
</dbReference>
<evidence type="ECO:0000256" key="6">
    <source>
        <dbReference type="ARBA" id="ARBA00022723"/>
    </source>
</evidence>
<dbReference type="PIRSF" id="PIRSF038928">
    <property type="entry name" value="Catalase_clade1-3"/>
    <property type="match status" value="1"/>
</dbReference>
<evidence type="ECO:0000256" key="4">
    <source>
        <dbReference type="ARBA" id="ARBA00022559"/>
    </source>
</evidence>
<dbReference type="InterPro" id="IPR024711">
    <property type="entry name" value="Catalase_clade1/3"/>
</dbReference>
<dbReference type="PANTHER" id="PTHR11465">
    <property type="entry name" value="CATALASE"/>
    <property type="match status" value="1"/>
</dbReference>
<keyword evidence="5 12" id="KW-0349">Heme</keyword>
<comment type="catalytic activity">
    <reaction evidence="10 13">
        <text>2 H2O2 = O2 + 2 H2O</text>
        <dbReference type="Rhea" id="RHEA:20309"/>
        <dbReference type="ChEBI" id="CHEBI:15377"/>
        <dbReference type="ChEBI" id="CHEBI:15379"/>
        <dbReference type="ChEBI" id="CHEBI:16240"/>
        <dbReference type="EC" id="1.11.1.6"/>
    </reaction>
</comment>
<evidence type="ECO:0000256" key="1">
    <source>
        <dbReference type="ARBA" id="ARBA00001971"/>
    </source>
</evidence>
<dbReference type="GO" id="GO:0005737">
    <property type="term" value="C:cytoplasm"/>
    <property type="evidence" value="ECO:0007669"/>
    <property type="project" value="TreeGrafter"/>
</dbReference>
<dbReference type="SUPFAM" id="SSF56634">
    <property type="entry name" value="Heme-dependent catalase-like"/>
    <property type="match status" value="1"/>
</dbReference>
<comment type="similarity">
    <text evidence="2 13">Belongs to the catalase family.</text>
</comment>
<dbReference type="PROSITE" id="PS00438">
    <property type="entry name" value="CATALASE_2"/>
    <property type="match status" value="1"/>
</dbReference>
<dbReference type="SMART" id="SM01060">
    <property type="entry name" value="Catalase"/>
    <property type="match status" value="1"/>
</dbReference>
<dbReference type="Proteomes" id="UP000256514">
    <property type="component" value="Unassembled WGS sequence"/>
</dbReference>
<gene>
    <name evidence="16" type="ORF">CQA54_00795</name>
</gene>
<keyword evidence="8 12" id="KW-0408">Iron</keyword>
<keyword evidence="17" id="KW-1185">Reference proteome</keyword>
<keyword evidence="7 13" id="KW-0560">Oxidoreductase</keyword>
<dbReference type="EMBL" id="NXLT01000001">
    <property type="protein sequence ID" value="RDU68382.1"/>
    <property type="molecule type" value="Genomic_DNA"/>
</dbReference>
<dbReference type="InterPro" id="IPR010582">
    <property type="entry name" value="Catalase_immune_responsive"/>
</dbReference>
<evidence type="ECO:0000256" key="8">
    <source>
        <dbReference type="ARBA" id="ARBA00023004"/>
    </source>
</evidence>
<dbReference type="PANTHER" id="PTHR11465:SF61">
    <property type="entry name" value="CATALASE"/>
    <property type="match status" value="1"/>
</dbReference>
<evidence type="ECO:0000259" key="15">
    <source>
        <dbReference type="SMART" id="SM01060"/>
    </source>
</evidence>
<sequence length="485" mass="55789">MDKGFVQLTTTTGRPVGDNQNVMSVGPRGPLLLQDVWFLEKLAAFDRERIPERVVHAHGSGAHGIFEATADISRYTKAKVFKKGTKTPMFIRFSTVAPEKGSADAVRDPRGFAVKFYTQEGNWDLVGNNTPIFFIRDPYKFPDFIHSQKRHPKTGMQNTEMMWDFWSQTPESLHQVTYLMGDRGIPASYRHMNGYGSHTFSLINDKNQRFWVKFHFHTLQGVKNLTNDEAAKVRAQNMDSHQQDLFEAIERKDYPKWRLSIQVMPESDAKKYKFHPFDVTKVWSHRDYPLIEVGIMTLNKNPQNTFAEVEQAAFNPAAIVPGIGHSPDRLLQGRLFAYGDTHRYRLGVNHHQLPINAPKVPVHSTVRDGYMTNGYYGSTRNYNPSLLSGYQDNWKLKEPLLDPKVFEEETKLGQWDYRKDDDDYYTQAGDLYRLMSAAEKERLCQTIAGTMMGINKNIIDAQLQHFTKADPAYGKRVRELLNLTK</sequence>
<dbReference type="PROSITE" id="PS00437">
    <property type="entry name" value="CATALASE_1"/>
    <property type="match status" value="1"/>
</dbReference>
<dbReference type="InterPro" id="IPR024708">
    <property type="entry name" value="Catalase_AS"/>
</dbReference>
<accession>A0A3D8IT51</accession>
<evidence type="ECO:0000256" key="2">
    <source>
        <dbReference type="ARBA" id="ARBA00005329"/>
    </source>
</evidence>
<dbReference type="GO" id="GO:0020037">
    <property type="term" value="F:heme binding"/>
    <property type="evidence" value="ECO:0007669"/>
    <property type="project" value="InterPro"/>
</dbReference>
<dbReference type="GO" id="GO:0046872">
    <property type="term" value="F:metal ion binding"/>
    <property type="evidence" value="ECO:0007669"/>
    <property type="project" value="UniProtKB-KW"/>
</dbReference>
<keyword evidence="9 13" id="KW-0376">Hydrogen peroxide</keyword>
<dbReference type="InterPro" id="IPR002226">
    <property type="entry name" value="Catalase_haem_BS"/>
</dbReference>
<dbReference type="GO" id="GO:0042744">
    <property type="term" value="P:hydrogen peroxide catabolic process"/>
    <property type="evidence" value="ECO:0007669"/>
    <property type="project" value="UniProtKB-KW"/>
</dbReference>
<protein>
    <recommendedName>
        <fullName evidence="3 13">Catalase</fullName>
        <ecNumber evidence="3 13">1.11.1.6</ecNumber>
    </recommendedName>
</protein>
<evidence type="ECO:0000256" key="11">
    <source>
        <dbReference type="PIRSR" id="PIRSR038928-1"/>
    </source>
</evidence>
<dbReference type="CDD" id="cd08156">
    <property type="entry name" value="catalase_clade_3"/>
    <property type="match status" value="1"/>
</dbReference>